<dbReference type="GO" id="GO:0005524">
    <property type="term" value="F:ATP binding"/>
    <property type="evidence" value="ECO:0007669"/>
    <property type="project" value="UniProtKB-UniRule"/>
</dbReference>
<dbReference type="GO" id="GO:0035556">
    <property type="term" value="P:intracellular signal transduction"/>
    <property type="evidence" value="ECO:0007669"/>
    <property type="project" value="TreeGrafter"/>
</dbReference>
<name>A0A8X6P6V6_NEPPI</name>
<evidence type="ECO:0000256" key="7">
    <source>
        <dbReference type="ARBA" id="ARBA00022777"/>
    </source>
</evidence>
<keyword evidence="7" id="KW-0418">Kinase</keyword>
<keyword evidence="18" id="KW-1185">Reference proteome</keyword>
<dbReference type="SMART" id="SM00220">
    <property type="entry name" value="S_TKc"/>
    <property type="match status" value="1"/>
</dbReference>
<evidence type="ECO:0000256" key="9">
    <source>
        <dbReference type="ARBA" id="ARBA00023054"/>
    </source>
</evidence>
<dbReference type="GO" id="GO:0005634">
    <property type="term" value="C:nucleus"/>
    <property type="evidence" value="ECO:0007669"/>
    <property type="project" value="UniProtKB-SubCell"/>
</dbReference>
<evidence type="ECO:0000256" key="4">
    <source>
        <dbReference type="ARBA" id="ARBA00022527"/>
    </source>
</evidence>
<keyword evidence="8 13" id="KW-0067">ATP-binding</keyword>
<dbReference type="PANTHER" id="PTHR22974:SF23">
    <property type="entry name" value="TOUSLED-LIKE KINASE, ISOFORM G"/>
    <property type="match status" value="1"/>
</dbReference>
<keyword evidence="4" id="KW-0723">Serine/threonine-protein kinase</keyword>
<keyword evidence="6 13" id="KW-0547">Nucleotide-binding</keyword>
<accession>A0A8X6P6V6</accession>
<dbReference type="GO" id="GO:0007059">
    <property type="term" value="P:chromosome segregation"/>
    <property type="evidence" value="ECO:0007669"/>
    <property type="project" value="TreeGrafter"/>
</dbReference>
<proteinExistence type="predicted"/>
<dbReference type="Gene3D" id="1.10.510.10">
    <property type="entry name" value="Transferase(Phosphotransferase) domain 1"/>
    <property type="match status" value="1"/>
</dbReference>
<comment type="cofactor">
    <cofactor evidence="1">
        <name>Mg(2+)</name>
        <dbReference type="ChEBI" id="CHEBI:18420"/>
    </cofactor>
</comment>
<evidence type="ECO:0000256" key="6">
    <source>
        <dbReference type="ARBA" id="ARBA00022741"/>
    </source>
</evidence>
<evidence type="ECO:0000256" key="15">
    <source>
        <dbReference type="SAM" id="MobiDB-lite"/>
    </source>
</evidence>
<organism evidence="17 18">
    <name type="scientific">Nephila pilipes</name>
    <name type="common">Giant wood spider</name>
    <name type="synonym">Nephila maculata</name>
    <dbReference type="NCBI Taxonomy" id="299642"/>
    <lineage>
        <taxon>Eukaryota</taxon>
        <taxon>Metazoa</taxon>
        <taxon>Ecdysozoa</taxon>
        <taxon>Arthropoda</taxon>
        <taxon>Chelicerata</taxon>
        <taxon>Arachnida</taxon>
        <taxon>Araneae</taxon>
        <taxon>Araneomorphae</taxon>
        <taxon>Entelegynae</taxon>
        <taxon>Araneoidea</taxon>
        <taxon>Nephilidae</taxon>
        <taxon>Nephila</taxon>
    </lineage>
</organism>
<reference evidence="17" key="1">
    <citation type="submission" date="2020-08" db="EMBL/GenBank/DDBJ databases">
        <title>Multicomponent nature underlies the extraordinary mechanical properties of spider dragline silk.</title>
        <authorList>
            <person name="Kono N."/>
            <person name="Nakamura H."/>
            <person name="Mori M."/>
            <person name="Yoshida Y."/>
            <person name="Ohtoshi R."/>
            <person name="Malay A.D."/>
            <person name="Moran D.A.P."/>
            <person name="Tomita M."/>
            <person name="Numata K."/>
            <person name="Arakawa K."/>
        </authorList>
    </citation>
    <scope>NUCLEOTIDE SEQUENCE</scope>
</reference>
<dbReference type="InterPro" id="IPR000719">
    <property type="entry name" value="Prot_kinase_dom"/>
</dbReference>
<evidence type="ECO:0000256" key="1">
    <source>
        <dbReference type="ARBA" id="ARBA00001946"/>
    </source>
</evidence>
<dbReference type="EMBL" id="BMAW01065459">
    <property type="protein sequence ID" value="GFT50534.1"/>
    <property type="molecule type" value="Genomic_DNA"/>
</dbReference>
<feature type="domain" description="Protein kinase" evidence="16">
    <location>
        <begin position="414"/>
        <end position="693"/>
    </location>
</feature>
<evidence type="ECO:0000256" key="13">
    <source>
        <dbReference type="PROSITE-ProRule" id="PRU10141"/>
    </source>
</evidence>
<gene>
    <name evidence="17" type="primary">TLK1</name>
    <name evidence="17" type="ORF">NPIL_540773</name>
</gene>
<feature type="coiled-coil region" evidence="14">
    <location>
        <begin position="365"/>
        <end position="399"/>
    </location>
</feature>
<feature type="coiled-coil region" evidence="14">
    <location>
        <begin position="197"/>
        <end position="231"/>
    </location>
</feature>
<evidence type="ECO:0000256" key="2">
    <source>
        <dbReference type="ARBA" id="ARBA00004123"/>
    </source>
</evidence>
<feature type="region of interest" description="Disordered" evidence="15">
    <location>
        <begin position="311"/>
        <end position="339"/>
    </location>
</feature>
<dbReference type="InterPro" id="IPR008271">
    <property type="entry name" value="Ser/Thr_kinase_AS"/>
</dbReference>
<comment type="caution">
    <text evidence="17">The sequence shown here is derived from an EMBL/GenBank/DDBJ whole genome shotgun (WGS) entry which is preliminary data.</text>
</comment>
<dbReference type="AlphaFoldDB" id="A0A8X6P6V6"/>
<dbReference type="SUPFAM" id="SSF56112">
    <property type="entry name" value="Protein kinase-like (PK-like)"/>
    <property type="match status" value="1"/>
</dbReference>
<evidence type="ECO:0000256" key="12">
    <source>
        <dbReference type="ARBA" id="ARBA00048679"/>
    </source>
</evidence>
<evidence type="ECO:0000256" key="14">
    <source>
        <dbReference type="SAM" id="Coils"/>
    </source>
</evidence>
<evidence type="ECO:0000256" key="10">
    <source>
        <dbReference type="ARBA" id="ARBA00023242"/>
    </source>
</evidence>
<feature type="binding site" evidence="13">
    <location>
        <position position="443"/>
    </location>
    <ligand>
        <name>ATP</name>
        <dbReference type="ChEBI" id="CHEBI:30616"/>
    </ligand>
</feature>
<dbReference type="FunFam" id="1.10.510.10:FF:000037">
    <property type="entry name" value="Serine/threonine-protein kinase tousled-like 2"/>
    <property type="match status" value="1"/>
</dbReference>
<evidence type="ECO:0000313" key="18">
    <source>
        <dbReference type="Proteomes" id="UP000887013"/>
    </source>
</evidence>
<dbReference type="GO" id="GO:0004674">
    <property type="term" value="F:protein serine/threonine kinase activity"/>
    <property type="evidence" value="ECO:0007669"/>
    <property type="project" value="UniProtKB-KW"/>
</dbReference>
<evidence type="ECO:0000256" key="3">
    <source>
        <dbReference type="ARBA" id="ARBA00012513"/>
    </source>
</evidence>
<evidence type="ECO:0000256" key="5">
    <source>
        <dbReference type="ARBA" id="ARBA00022679"/>
    </source>
</evidence>
<sequence>MDNIHSLDPRKHELLEARILGNRSYSNSVQEQLLQAQQQVNQNASIMQNTSGLNLAIGANNSNSNNNQDSNLSAASGSSVSSDKETESPDKYTPHRPQATERKRKRKDDSSSAEIVYTAKNSRPEPSKKINEYFKYPPSPQATSLQSPLSAAMGSNQEYTLLMAPIQRSTQMYHRAVQTDLTINKIKELESKSAMDLEIRDNRIDELQRAGDEYKRQVNAHQKLIDKQKEQQAKCLSVTKQLLIEKSTMEKKAARQKCMQNRLRLGQFITQRQGASFVENWVDGYAFTELIKKQETIATEREEIERQRKLLGKRKPSTAQPKGRANNGPAVANGDFAKPDPPKDVVQKLSWLEYYEHEEILKLRQASLKKEDTDLQVELEKLERERNLHIRELKRIHNEDQSRFNNHAVLNERYLLLILLGKGGFSEVHKAFDLKEQRYVACKIHQLNKDWKDDKKANYIKHALREYNIHKSLDHPRVVKLYDVFEIDPNSFCTVLEYCDGHDLDFYLKQHKSIPEREARCIIMQVVHALKYLNEIKPPVIHYDLKPGNILLGSGTVSNEIKITDFGLSKIMDDESYIPEIGMDLTSQGAGTYWYLPPECFVVGKNPPKISSKVDVWSVGVIFYQCLYGKKPFGHNQSQATILEENTILKAKEVEFPPKPVVSNEAKQFIRRCLQYRKEDRIDVFSLSNEDYLKPNYPKHSRQSNAEKS</sequence>
<dbReference type="Proteomes" id="UP000887013">
    <property type="component" value="Unassembled WGS sequence"/>
</dbReference>
<evidence type="ECO:0000256" key="11">
    <source>
        <dbReference type="ARBA" id="ARBA00047899"/>
    </source>
</evidence>
<evidence type="ECO:0000259" key="16">
    <source>
        <dbReference type="PROSITE" id="PS50011"/>
    </source>
</evidence>
<dbReference type="InterPro" id="IPR011009">
    <property type="entry name" value="Kinase-like_dom_sf"/>
</dbReference>
<evidence type="ECO:0000313" key="17">
    <source>
        <dbReference type="EMBL" id="GFT50534.1"/>
    </source>
</evidence>
<feature type="compositionally biased region" description="Basic and acidic residues" evidence="15">
    <location>
        <begin position="82"/>
        <end position="101"/>
    </location>
</feature>
<dbReference type="PROSITE" id="PS00108">
    <property type="entry name" value="PROTEIN_KINASE_ST"/>
    <property type="match status" value="1"/>
</dbReference>
<dbReference type="PROSITE" id="PS00107">
    <property type="entry name" value="PROTEIN_KINASE_ATP"/>
    <property type="match status" value="1"/>
</dbReference>
<dbReference type="CDD" id="cd13990">
    <property type="entry name" value="STKc_TLK"/>
    <property type="match status" value="1"/>
</dbReference>
<keyword evidence="9 14" id="KW-0175">Coiled coil</keyword>
<comment type="catalytic activity">
    <reaction evidence="12">
        <text>L-seryl-[protein] + ATP = O-phospho-L-seryl-[protein] + ADP + H(+)</text>
        <dbReference type="Rhea" id="RHEA:17989"/>
        <dbReference type="Rhea" id="RHEA-COMP:9863"/>
        <dbReference type="Rhea" id="RHEA-COMP:11604"/>
        <dbReference type="ChEBI" id="CHEBI:15378"/>
        <dbReference type="ChEBI" id="CHEBI:29999"/>
        <dbReference type="ChEBI" id="CHEBI:30616"/>
        <dbReference type="ChEBI" id="CHEBI:83421"/>
        <dbReference type="ChEBI" id="CHEBI:456216"/>
        <dbReference type="EC" id="2.7.11.1"/>
    </reaction>
</comment>
<dbReference type="InterPro" id="IPR017441">
    <property type="entry name" value="Protein_kinase_ATP_BS"/>
</dbReference>
<evidence type="ECO:0000256" key="8">
    <source>
        <dbReference type="ARBA" id="ARBA00022840"/>
    </source>
</evidence>
<dbReference type="Pfam" id="PF00069">
    <property type="entry name" value="Pkinase"/>
    <property type="match status" value="1"/>
</dbReference>
<feature type="compositionally biased region" description="Polar residues" evidence="15">
    <location>
        <begin position="141"/>
        <end position="150"/>
    </location>
</feature>
<keyword evidence="5" id="KW-0808">Transferase</keyword>
<protein>
    <recommendedName>
        <fullName evidence="3">non-specific serine/threonine protein kinase</fullName>
        <ecNumber evidence="3">2.7.11.1</ecNumber>
    </recommendedName>
</protein>
<dbReference type="PANTHER" id="PTHR22974">
    <property type="entry name" value="MIXED LINEAGE PROTEIN KINASE"/>
    <property type="match status" value="1"/>
</dbReference>
<comment type="catalytic activity">
    <reaction evidence="11">
        <text>L-threonyl-[protein] + ATP = O-phospho-L-threonyl-[protein] + ADP + H(+)</text>
        <dbReference type="Rhea" id="RHEA:46608"/>
        <dbReference type="Rhea" id="RHEA-COMP:11060"/>
        <dbReference type="Rhea" id="RHEA-COMP:11605"/>
        <dbReference type="ChEBI" id="CHEBI:15378"/>
        <dbReference type="ChEBI" id="CHEBI:30013"/>
        <dbReference type="ChEBI" id="CHEBI:30616"/>
        <dbReference type="ChEBI" id="CHEBI:61977"/>
        <dbReference type="ChEBI" id="CHEBI:456216"/>
        <dbReference type="EC" id="2.7.11.1"/>
    </reaction>
</comment>
<feature type="compositionally biased region" description="Low complexity" evidence="15">
    <location>
        <begin position="58"/>
        <end position="81"/>
    </location>
</feature>
<comment type="subcellular location">
    <subcellularLocation>
        <location evidence="2">Nucleus</location>
    </subcellularLocation>
</comment>
<dbReference type="PROSITE" id="PS50011">
    <property type="entry name" value="PROTEIN_KINASE_DOM"/>
    <property type="match status" value="1"/>
</dbReference>
<feature type="region of interest" description="Disordered" evidence="15">
    <location>
        <begin position="58"/>
        <end position="150"/>
    </location>
</feature>
<dbReference type="EC" id="2.7.11.1" evidence="3"/>
<feature type="compositionally biased region" description="Basic and acidic residues" evidence="15">
    <location>
        <begin position="122"/>
        <end position="132"/>
    </location>
</feature>
<keyword evidence="10" id="KW-0539">Nucleus</keyword>